<sequence>QAYPSLTPETARIALLEGAKTLSNVDDAEFMKSGYGIINVTASLTYLDYLNVTYSDINNIAKITPNELPIKPYDLLNFPGDYQVYNLTVIKIHLIE</sequence>
<accession>X1LIY9</accession>
<comment type="caution">
    <text evidence="1">The sequence shown here is derived from an EMBL/GenBank/DDBJ whole genome shotgun (WGS) entry which is preliminary data.</text>
</comment>
<proteinExistence type="predicted"/>
<evidence type="ECO:0000313" key="1">
    <source>
        <dbReference type="EMBL" id="GAH94108.1"/>
    </source>
</evidence>
<gene>
    <name evidence="1" type="ORF">S03H2_70477</name>
</gene>
<dbReference type="AlphaFoldDB" id="X1LIY9"/>
<organism evidence="1">
    <name type="scientific">marine sediment metagenome</name>
    <dbReference type="NCBI Taxonomy" id="412755"/>
    <lineage>
        <taxon>unclassified sequences</taxon>
        <taxon>metagenomes</taxon>
        <taxon>ecological metagenomes</taxon>
    </lineage>
</organism>
<dbReference type="EMBL" id="BARU01046851">
    <property type="protein sequence ID" value="GAH94108.1"/>
    <property type="molecule type" value="Genomic_DNA"/>
</dbReference>
<name>X1LIY9_9ZZZZ</name>
<protein>
    <submittedName>
        <fullName evidence="1">Uncharacterized protein</fullName>
    </submittedName>
</protein>
<feature type="non-terminal residue" evidence="1">
    <location>
        <position position="1"/>
    </location>
</feature>
<reference evidence="1" key="1">
    <citation type="journal article" date="2014" name="Front. Microbiol.">
        <title>High frequency of phylogenetically diverse reductive dehalogenase-homologous genes in deep subseafloor sedimentary metagenomes.</title>
        <authorList>
            <person name="Kawai M."/>
            <person name="Futagami T."/>
            <person name="Toyoda A."/>
            <person name="Takaki Y."/>
            <person name="Nishi S."/>
            <person name="Hori S."/>
            <person name="Arai W."/>
            <person name="Tsubouchi T."/>
            <person name="Morono Y."/>
            <person name="Uchiyama I."/>
            <person name="Ito T."/>
            <person name="Fujiyama A."/>
            <person name="Inagaki F."/>
            <person name="Takami H."/>
        </authorList>
    </citation>
    <scope>NUCLEOTIDE SEQUENCE</scope>
    <source>
        <strain evidence="1">Expedition CK06-06</strain>
    </source>
</reference>